<dbReference type="CDD" id="cd12912">
    <property type="entry name" value="PDC2_MCP_like"/>
    <property type="match status" value="1"/>
</dbReference>
<evidence type="ECO:0000259" key="10">
    <source>
        <dbReference type="PROSITE" id="PS50885"/>
    </source>
</evidence>
<dbReference type="Pfam" id="PF00015">
    <property type="entry name" value="MCPsignal"/>
    <property type="match status" value="1"/>
</dbReference>
<feature type="transmembrane region" description="Helical" evidence="8">
    <location>
        <begin position="276"/>
        <end position="298"/>
    </location>
</feature>
<dbReference type="GO" id="GO:0006935">
    <property type="term" value="P:chemotaxis"/>
    <property type="evidence" value="ECO:0007669"/>
    <property type="project" value="InterPro"/>
</dbReference>
<evidence type="ECO:0000256" key="1">
    <source>
        <dbReference type="ARBA" id="ARBA00004651"/>
    </source>
</evidence>
<dbReference type="GO" id="GO:0007165">
    <property type="term" value="P:signal transduction"/>
    <property type="evidence" value="ECO:0007669"/>
    <property type="project" value="UniProtKB-KW"/>
</dbReference>
<comment type="caution">
    <text evidence="11">The sequence shown here is derived from an EMBL/GenBank/DDBJ whole genome shotgun (WGS) entry which is preliminary data.</text>
</comment>
<dbReference type="AlphaFoldDB" id="A0A1A9NCH3"/>
<dbReference type="GO" id="GO:0005886">
    <property type="term" value="C:plasma membrane"/>
    <property type="evidence" value="ECO:0007669"/>
    <property type="project" value="UniProtKB-SubCell"/>
</dbReference>
<feature type="domain" description="Methyl-accepting transducer" evidence="9">
    <location>
        <begin position="354"/>
        <end position="583"/>
    </location>
</feature>
<evidence type="ECO:0000256" key="6">
    <source>
        <dbReference type="ARBA" id="ARBA00029447"/>
    </source>
</evidence>
<dbReference type="InterPro" id="IPR004089">
    <property type="entry name" value="MCPsignal_dom"/>
</dbReference>
<dbReference type="Gene3D" id="1.10.287.950">
    <property type="entry name" value="Methyl-accepting chemotaxis protein"/>
    <property type="match status" value="1"/>
</dbReference>
<dbReference type="SUPFAM" id="SSF58104">
    <property type="entry name" value="Methyl-accepting chemotaxis protein (MCP) signaling domain"/>
    <property type="match status" value="1"/>
</dbReference>
<dbReference type="CDD" id="cd06225">
    <property type="entry name" value="HAMP"/>
    <property type="match status" value="1"/>
</dbReference>
<dbReference type="SMART" id="SM00304">
    <property type="entry name" value="HAMP"/>
    <property type="match status" value="1"/>
</dbReference>
<comment type="similarity">
    <text evidence="6">Belongs to the methyl-accepting chemotaxis (MCP) protein family.</text>
</comment>
<keyword evidence="2" id="KW-1003">Cell membrane</keyword>
<evidence type="ECO:0000313" key="12">
    <source>
        <dbReference type="Proteomes" id="UP000078116"/>
    </source>
</evidence>
<proteinExistence type="inferred from homology"/>
<keyword evidence="7" id="KW-0807">Transducer</keyword>
<sequence>MFTSIRARIVALCVAIVVVALAVNATLNYVVANSYNADAIESSLNAVESGHVDGISDWIATHSQMIDSLQDAVLQPEPLTALKQVAAAGKFINVYVGYADKTWKFTDPTGIPPDYDPTGRPWYKQAVAAGKPVVTPPYVDMGTGKLVVSFAVPVVRDGAVKAVVSSDVTMDTVIANVKAIHPTPASFGMLIDASGHIVAHPDAKLTLKPVSELVPALTSDKLAALLTADHPVEADINSSTKLLRAQAIPGTDWYAVVALDKAEATAGMRSLLTSSVIALIVIAGIAAAIVAAVTAVSFKRLSAVRDAMDAIGSGEGDLTQRLPAVGQDEVAQIARSFNTFIDKLSHVMRQIRDASDSVRVAANEIAAGNVDLSGRTESAAASLQQTAASMEEITSTVTQSASSARQADDTAVSASQVASRGGVVISEVITTMGEIQHASVKISDIIGVIDGIAFQTNILALNAAVEAARAGEQGRGFAVVAGEVRSLAQRSAQAAKEIKALIEATVASVTSGSGQVRQAGETMTEIVSNVANVTTIISEITQAANEQTRGIQEVNRAVSQLDEMVQQNAALVEESTAAAAALQNQAMSLAGAVAQFKLD</sequence>
<evidence type="ECO:0000256" key="2">
    <source>
        <dbReference type="ARBA" id="ARBA00022475"/>
    </source>
</evidence>
<evidence type="ECO:0000256" key="7">
    <source>
        <dbReference type="PROSITE-ProRule" id="PRU00284"/>
    </source>
</evidence>
<keyword evidence="3 8" id="KW-0812">Transmembrane</keyword>
<comment type="subcellular location">
    <subcellularLocation>
        <location evidence="1">Cell membrane</location>
        <topology evidence="1">Multi-pass membrane protein</topology>
    </subcellularLocation>
</comment>
<dbReference type="PANTHER" id="PTHR43531:SF16">
    <property type="entry name" value="METHYL-ACCEPTING CHEMOTAXIS PROTEIN II"/>
    <property type="match status" value="1"/>
</dbReference>
<dbReference type="EMBL" id="LXKA01000121">
    <property type="protein sequence ID" value="OAJ63628.1"/>
    <property type="molecule type" value="Genomic_DNA"/>
</dbReference>
<dbReference type="InterPro" id="IPR029151">
    <property type="entry name" value="Sensor-like_sf"/>
</dbReference>
<evidence type="ECO:0000256" key="3">
    <source>
        <dbReference type="ARBA" id="ARBA00022692"/>
    </source>
</evidence>
<dbReference type="InterPro" id="IPR051310">
    <property type="entry name" value="MCP_chemotaxis"/>
</dbReference>
<dbReference type="FunFam" id="1.10.287.950:FF:000001">
    <property type="entry name" value="Methyl-accepting chemotaxis sensory transducer"/>
    <property type="match status" value="1"/>
</dbReference>
<dbReference type="SMART" id="SM00283">
    <property type="entry name" value="MA"/>
    <property type="match status" value="1"/>
</dbReference>
<keyword evidence="5 8" id="KW-0472">Membrane</keyword>
<dbReference type="InterPro" id="IPR033479">
    <property type="entry name" value="dCache_1"/>
</dbReference>
<dbReference type="Proteomes" id="UP000078116">
    <property type="component" value="Unassembled WGS sequence"/>
</dbReference>
<evidence type="ECO:0000313" key="11">
    <source>
        <dbReference type="EMBL" id="OAJ63628.1"/>
    </source>
</evidence>
<dbReference type="PRINTS" id="PR00260">
    <property type="entry name" value="CHEMTRNSDUCR"/>
</dbReference>
<dbReference type="Gene3D" id="3.30.450.20">
    <property type="entry name" value="PAS domain"/>
    <property type="match status" value="2"/>
</dbReference>
<dbReference type="InterPro" id="IPR003660">
    <property type="entry name" value="HAMP_dom"/>
</dbReference>
<feature type="domain" description="HAMP" evidence="10">
    <location>
        <begin position="295"/>
        <end position="349"/>
    </location>
</feature>
<dbReference type="InterPro" id="IPR004090">
    <property type="entry name" value="Chemotax_Me-accpt_rcpt"/>
</dbReference>
<dbReference type="PROSITE" id="PS50885">
    <property type="entry name" value="HAMP"/>
    <property type="match status" value="1"/>
</dbReference>
<organism evidence="11 12">
    <name type="scientific">Paraburkholderia ginsengiterrae</name>
    <dbReference type="NCBI Taxonomy" id="1462993"/>
    <lineage>
        <taxon>Bacteria</taxon>
        <taxon>Pseudomonadati</taxon>
        <taxon>Pseudomonadota</taxon>
        <taxon>Betaproteobacteria</taxon>
        <taxon>Burkholderiales</taxon>
        <taxon>Burkholderiaceae</taxon>
        <taxon>Paraburkholderia</taxon>
    </lineage>
</organism>
<dbReference type="Pfam" id="PF02743">
    <property type="entry name" value="dCache_1"/>
    <property type="match status" value="1"/>
</dbReference>
<dbReference type="CDD" id="cd12913">
    <property type="entry name" value="PDC1_MCP_like"/>
    <property type="match status" value="1"/>
</dbReference>
<dbReference type="STRING" id="1462993.A6V36_29660"/>
<dbReference type="PANTHER" id="PTHR43531">
    <property type="entry name" value="PROTEIN ICFG"/>
    <property type="match status" value="1"/>
</dbReference>
<keyword evidence="4 8" id="KW-1133">Transmembrane helix</keyword>
<evidence type="ECO:0000256" key="5">
    <source>
        <dbReference type="ARBA" id="ARBA00023136"/>
    </source>
</evidence>
<reference evidence="11 12" key="1">
    <citation type="submission" date="2016-04" db="EMBL/GenBank/DDBJ databases">
        <title>Reclassification of Paraburkholderia panaciterrae (Farh et al. 2015) Dobritsa &amp; Samadpour 2016 as a later homotypic synonym of Paraburkholderia ginsengiterrae (Farh et al. 2015) Dobritsa &amp; Samadpour 2016.</title>
        <authorList>
            <person name="Dobritsa A.P."/>
            <person name="Kutumbaka K."/>
            <person name="Samadpour M."/>
        </authorList>
    </citation>
    <scope>NUCLEOTIDE SEQUENCE [LARGE SCALE GENOMIC DNA]</scope>
    <source>
        <strain evidence="11 12">DCY85</strain>
    </source>
</reference>
<protein>
    <submittedName>
        <fullName evidence="11">Chemotaxis protein</fullName>
    </submittedName>
</protein>
<evidence type="ECO:0000259" key="9">
    <source>
        <dbReference type="PROSITE" id="PS50111"/>
    </source>
</evidence>
<evidence type="ECO:0000256" key="4">
    <source>
        <dbReference type="ARBA" id="ARBA00022989"/>
    </source>
</evidence>
<accession>A0A1A9NCH3</accession>
<dbReference type="Pfam" id="PF00672">
    <property type="entry name" value="HAMP"/>
    <property type="match status" value="1"/>
</dbReference>
<dbReference type="RefSeq" id="WP_064285977.1">
    <property type="nucleotide sequence ID" value="NZ_LXKA01000121.1"/>
</dbReference>
<dbReference type="GO" id="GO:0004888">
    <property type="term" value="F:transmembrane signaling receptor activity"/>
    <property type="evidence" value="ECO:0007669"/>
    <property type="project" value="InterPro"/>
</dbReference>
<dbReference type="CDD" id="cd11386">
    <property type="entry name" value="MCP_signal"/>
    <property type="match status" value="1"/>
</dbReference>
<evidence type="ECO:0000256" key="8">
    <source>
        <dbReference type="SAM" id="Phobius"/>
    </source>
</evidence>
<name>A0A1A9NCH3_9BURK</name>
<dbReference type="PROSITE" id="PS50111">
    <property type="entry name" value="CHEMOTAXIS_TRANSDUC_2"/>
    <property type="match status" value="1"/>
</dbReference>
<gene>
    <name evidence="11" type="ORF">A6V37_20055</name>
</gene>
<dbReference type="OrthoDB" id="2489132at2"/>
<dbReference type="SUPFAM" id="SSF103190">
    <property type="entry name" value="Sensory domain-like"/>
    <property type="match status" value="1"/>
</dbReference>